<keyword evidence="1" id="KW-0418">Kinase</keyword>
<evidence type="ECO:0000313" key="1">
    <source>
        <dbReference type="EMBL" id="VBA31504.1"/>
    </source>
</evidence>
<dbReference type="InterPro" id="IPR016064">
    <property type="entry name" value="NAD/diacylglycerol_kinase_sf"/>
</dbReference>
<dbReference type="Proteomes" id="UP000273307">
    <property type="component" value="Unassembled WGS sequence"/>
</dbReference>
<dbReference type="OrthoDB" id="1889537at2"/>
<organism evidence="1 2">
    <name type="scientific">Mycobacterium attenuatum</name>
    <dbReference type="NCBI Taxonomy" id="2341086"/>
    <lineage>
        <taxon>Bacteria</taxon>
        <taxon>Bacillati</taxon>
        <taxon>Actinomycetota</taxon>
        <taxon>Actinomycetes</taxon>
        <taxon>Mycobacteriales</taxon>
        <taxon>Mycobacteriaceae</taxon>
        <taxon>Mycobacterium</taxon>
    </lineage>
</organism>
<accession>A0A498PM19</accession>
<protein>
    <submittedName>
        <fullName evidence="1">NAD kinase</fullName>
        <ecNumber evidence="1">2.7.1.23</ecNumber>
    </submittedName>
</protein>
<dbReference type="AlphaFoldDB" id="A0A498PM19"/>
<name>A0A498PM19_9MYCO</name>
<dbReference type="GO" id="GO:0003951">
    <property type="term" value="F:NAD+ kinase activity"/>
    <property type="evidence" value="ECO:0007669"/>
    <property type="project" value="UniProtKB-EC"/>
</dbReference>
<dbReference type="PANTHER" id="PTHR13158:SF5">
    <property type="entry name" value="NAD KINASE 2, MITOCHONDRIAL"/>
    <property type="match status" value="1"/>
</dbReference>
<proteinExistence type="predicted"/>
<dbReference type="RefSeq" id="WP_122440455.1">
    <property type="nucleotide sequence ID" value="NZ_UPHP01000001.1"/>
</dbReference>
<dbReference type="SUPFAM" id="SSF111331">
    <property type="entry name" value="NAD kinase/diacylglycerol kinase-like"/>
    <property type="match status" value="1"/>
</dbReference>
<sequence>MTLPPRAVVVHRRTELDDALARHGTHGQAAFFLSSRGRSIDELEIRHDRTQSALTSVAAAIPTDWRRGRVERADLPRFLFEPGDVVIVVGQDGLVANTAKYLDGQPVIGVDPEPDRNAGVLVRHAPGHAGALIRAAGQGGTDVEPRTMVEAVTDDGQQLLAVNEIFVGHASHQTAHYTLALSDGRAERQASSGVIVSTGTGATGWCRSIWEQRDSSLVLPGPTEPRLAWFVREAWPSPATGTSLVEGDLSAAMLTLDVESDRLVAFGDGIESDALAMSWGQRLTLRLAARQLRLVR</sequence>
<gene>
    <name evidence="1" type="primary">nadK</name>
    <name evidence="1" type="ORF">LAUMK136_00078</name>
</gene>
<dbReference type="InterPro" id="IPR017437">
    <property type="entry name" value="ATP-NAD_kinase_PpnK-typ_C"/>
</dbReference>
<dbReference type="EC" id="2.7.1.23" evidence="1"/>
<keyword evidence="2" id="KW-1185">Reference proteome</keyword>
<keyword evidence="1" id="KW-0808">Transferase</keyword>
<dbReference type="Gene3D" id="2.60.200.30">
    <property type="entry name" value="Probable inorganic polyphosphate/atp-NAD kinase, domain 2"/>
    <property type="match status" value="1"/>
</dbReference>
<dbReference type="GO" id="GO:0019674">
    <property type="term" value="P:NAD+ metabolic process"/>
    <property type="evidence" value="ECO:0007669"/>
    <property type="project" value="InterPro"/>
</dbReference>
<dbReference type="PANTHER" id="PTHR13158">
    <property type="match status" value="1"/>
</dbReference>
<dbReference type="EMBL" id="UPHP01000001">
    <property type="protein sequence ID" value="VBA31504.1"/>
    <property type="molecule type" value="Genomic_DNA"/>
</dbReference>
<reference evidence="1 2" key="1">
    <citation type="submission" date="2018-09" db="EMBL/GenBank/DDBJ databases">
        <authorList>
            <person name="Tagini F."/>
        </authorList>
    </citation>
    <scope>NUCLEOTIDE SEQUENCE [LARGE SCALE GENOMIC DNA]</scope>
    <source>
        <strain evidence="1 2">MK136</strain>
    </source>
</reference>
<evidence type="ECO:0000313" key="2">
    <source>
        <dbReference type="Proteomes" id="UP000273307"/>
    </source>
</evidence>